<sequence>MTVYFLGWKAQYEKLFIDHLAESYDVVYLEQSKFWNRLNRLVGRFLGGRWQSRLALFYVWRSGFSANDLLICNEGEIHRKFNAPIVGAFPGVKLLLIRDLVDSDFIIRWAGLFDAVYSFDRKQCEVLGIKYLHQFFPMGFAHAKAVASSYEWTTTKALFIGRDKGRGQALIRLAETLVECGCEVDFRILVDKQFSGKTKYHVTELVDYRDYVLASAGADVIVEVNQSGQAGVTLRALEAAYFGKKLITTNSSVRELSFYNPCNFYILDDCHLPDVEELKRFLASTVEPVASSLIYEYSPEHMLETLMRNHGYSG</sequence>
<dbReference type="RefSeq" id="WP_093506318.1">
    <property type="nucleotide sequence ID" value="NZ_BSSG01000009.1"/>
</dbReference>
<protein>
    <submittedName>
        <fullName evidence="1">1,5-rhamnosyltransferase</fullName>
    </submittedName>
</protein>
<evidence type="ECO:0000313" key="2">
    <source>
        <dbReference type="Proteomes" id="UP000243950"/>
    </source>
</evidence>
<name>A0A1I1XWY8_PSEOC</name>
<dbReference type="GO" id="GO:0016740">
    <property type="term" value="F:transferase activity"/>
    <property type="evidence" value="ECO:0007669"/>
    <property type="project" value="UniProtKB-KW"/>
</dbReference>
<evidence type="ECO:0000313" key="1">
    <source>
        <dbReference type="EMBL" id="SFE11896.1"/>
    </source>
</evidence>
<reference evidence="2" key="1">
    <citation type="submission" date="2016-10" db="EMBL/GenBank/DDBJ databases">
        <authorList>
            <person name="Varghese N."/>
            <person name="Submissions S."/>
        </authorList>
    </citation>
    <scope>NUCLEOTIDE SEQUENCE [LARGE SCALE GENOMIC DNA]</scope>
    <source>
        <strain evidence="2">JCM 2783</strain>
    </source>
</reference>
<proteinExistence type="predicted"/>
<gene>
    <name evidence="1" type="ORF">SAMN05216372_10935</name>
</gene>
<dbReference type="EMBL" id="FOMO01000009">
    <property type="protein sequence ID" value="SFE11896.1"/>
    <property type="molecule type" value="Genomic_DNA"/>
</dbReference>
<dbReference type="AlphaFoldDB" id="A0A1I1XWY8"/>
<keyword evidence="2" id="KW-1185">Reference proteome</keyword>
<accession>A0A1I1XWY8</accession>
<organism evidence="1 2">
    <name type="scientific">Pseudomonas straminea</name>
    <dbReference type="NCBI Taxonomy" id="47882"/>
    <lineage>
        <taxon>Bacteria</taxon>
        <taxon>Pseudomonadati</taxon>
        <taxon>Pseudomonadota</taxon>
        <taxon>Gammaproteobacteria</taxon>
        <taxon>Pseudomonadales</taxon>
        <taxon>Pseudomonadaceae</taxon>
        <taxon>Phytopseudomonas</taxon>
    </lineage>
</organism>
<keyword evidence="1" id="KW-0808">Transferase</keyword>
<dbReference type="Proteomes" id="UP000243950">
    <property type="component" value="Unassembled WGS sequence"/>
</dbReference>